<dbReference type="Pfam" id="PF00534">
    <property type="entry name" value="Glycos_transf_1"/>
    <property type="match status" value="1"/>
</dbReference>
<dbReference type="GO" id="GO:0016757">
    <property type="term" value="F:glycosyltransferase activity"/>
    <property type="evidence" value="ECO:0007669"/>
    <property type="project" value="UniProtKB-KW"/>
</dbReference>
<dbReference type="EC" id="2.4.-.-" evidence="2"/>
<dbReference type="Gene3D" id="3.40.50.2000">
    <property type="entry name" value="Glycogen Phosphorylase B"/>
    <property type="match status" value="1"/>
</dbReference>
<keyword evidence="2" id="KW-0328">Glycosyltransferase</keyword>
<reference evidence="2" key="1">
    <citation type="submission" date="2024-06" db="EMBL/GenBank/DDBJ databases">
        <authorList>
            <person name="Song Z."/>
        </authorList>
    </citation>
    <scope>NUCLEOTIDE SEQUENCE</scope>
    <source>
        <strain evidence="2">A1-4-2</strain>
    </source>
</reference>
<dbReference type="SUPFAM" id="SSF53756">
    <property type="entry name" value="UDP-Glycosyltransferase/glycogen phosphorylase"/>
    <property type="match status" value="1"/>
</dbReference>
<dbReference type="PANTHER" id="PTHR12526">
    <property type="entry name" value="GLYCOSYLTRANSFERASE"/>
    <property type="match status" value="1"/>
</dbReference>
<sequence length="439" mass="50753">MVNKISYENQIKTLPNNINYKTNLIKQDKFELLIIDDTFPSLKSGFRYVEFTTYLHEFKNSFIITSGKNIEALDKKSAADVINNYKEKFPDLSHKVTLKTGKIHFKTRSLVYLTFLNNIFSILTQIEAAKVPFVFTLYPGGGFLLNDPICDRKLKRVFSSPCFKKVIVTQLVTYNYIINKRMCSPEKIQMVFGVVMPEISKINALPKKHRWGFGKPSLDICFMAHKYTSHGQDKGYDVFIKVATILHQYHQDIYFHVVGSFDSKVINVDSLGDHIKFHGSLDPENFDNLFQTIDIIISPNISGKIFPGSFDGFPTASCIEAALRGSAIFAVDEFNSAEGYFTDGEDIVLIQYNIKNIIDKINKYYTRPYDLKKIGENGMHRVRELYSLEAQMKPRINLLHELTYNLKPLKNISWKVFKLNFQWKLSSILNIFRKKYKKI</sequence>
<evidence type="ECO:0000259" key="1">
    <source>
        <dbReference type="Pfam" id="PF00534"/>
    </source>
</evidence>
<dbReference type="AlphaFoldDB" id="A0AAU7SYW5"/>
<dbReference type="RefSeq" id="WP_086197530.1">
    <property type="nucleotide sequence ID" value="NZ_CP157981.1"/>
</dbReference>
<keyword evidence="2" id="KW-0808">Transferase</keyword>
<dbReference type="EMBL" id="CP157981">
    <property type="protein sequence ID" value="XBU16140.1"/>
    <property type="molecule type" value="Genomic_DNA"/>
</dbReference>
<feature type="domain" description="Glycosyl transferase family 1" evidence="1">
    <location>
        <begin position="233"/>
        <end position="379"/>
    </location>
</feature>
<name>A0AAU7SYW5_9GAMM</name>
<evidence type="ECO:0000313" key="2">
    <source>
        <dbReference type="EMBL" id="XBU16140.1"/>
    </source>
</evidence>
<organism evidence="2">
    <name type="scientific">Acinetobacter sp. A1-4-2</name>
    <dbReference type="NCBI Taxonomy" id="3156489"/>
    <lineage>
        <taxon>Bacteria</taxon>
        <taxon>Pseudomonadati</taxon>
        <taxon>Pseudomonadota</taxon>
        <taxon>Gammaproteobacteria</taxon>
        <taxon>Moraxellales</taxon>
        <taxon>Moraxellaceae</taxon>
        <taxon>Acinetobacter</taxon>
    </lineage>
</organism>
<dbReference type="PANTHER" id="PTHR12526:SF630">
    <property type="entry name" value="GLYCOSYLTRANSFERASE"/>
    <property type="match status" value="1"/>
</dbReference>
<proteinExistence type="predicted"/>
<dbReference type="InterPro" id="IPR001296">
    <property type="entry name" value="Glyco_trans_1"/>
</dbReference>
<gene>
    <name evidence="2" type="ORF">ABJ384_02785</name>
</gene>
<dbReference type="GO" id="GO:1901135">
    <property type="term" value="P:carbohydrate derivative metabolic process"/>
    <property type="evidence" value="ECO:0007669"/>
    <property type="project" value="UniProtKB-ARBA"/>
</dbReference>
<protein>
    <submittedName>
        <fullName evidence="2">Glycosyltransferase</fullName>
        <ecNumber evidence="2">2.4.-.-</ecNumber>
    </submittedName>
</protein>
<accession>A0AAU7SYW5</accession>